<dbReference type="PANTHER" id="PTHR34148:SF1">
    <property type="entry name" value="ADENOSYLCOBINAMIDE-GDP RIBAZOLETRANSFERASE"/>
    <property type="match status" value="1"/>
</dbReference>
<evidence type="ECO:0000256" key="5">
    <source>
        <dbReference type="ARBA" id="ARBA00013200"/>
    </source>
</evidence>
<evidence type="ECO:0000256" key="12">
    <source>
        <dbReference type="ARBA" id="ARBA00022989"/>
    </source>
</evidence>
<keyword evidence="9 19" id="KW-0808">Transferase</keyword>
<dbReference type="InterPro" id="IPR003805">
    <property type="entry name" value="CobS"/>
</dbReference>
<comment type="pathway">
    <text evidence="3 19">Cofactor biosynthesis; adenosylcobalamin biosynthesis; adenosylcobalamin from cob(II)yrinate a,c-diamide: step 7/7.</text>
</comment>
<name>A0A1N6SVW3_9RHOB</name>
<dbReference type="UniPathway" id="UPA00148">
    <property type="reaction ID" value="UER00238"/>
</dbReference>
<evidence type="ECO:0000256" key="8">
    <source>
        <dbReference type="ARBA" id="ARBA00022573"/>
    </source>
</evidence>
<comment type="similarity">
    <text evidence="4 19">Belongs to the CobS family.</text>
</comment>
<feature type="transmembrane region" description="Helical" evidence="19">
    <location>
        <begin position="110"/>
        <end position="131"/>
    </location>
</feature>
<sequence length="255" mass="25012">MARVWAQAALALVWLTRLPLGRFLPAAPPPLAQAAWAFPLAGLVVGLAGAAVLALGVLTGLPAAGAALLAVGATILATGGLHEDGLADLADGTGGATREKRLEIMRDSRIGSYGVLALVLAVGLRAAVIAALFGQPWLAAAGMVGLAAASRAGMAAGLRLMPPARAGGLGHAAGRPSRAGTAWALALGAAALAWPALCLPHPVTGWLALAAAVAAAQLWLARGAMRGLGGQTGDVLGAMQQTGELAGLVALVALA</sequence>
<dbReference type="AlphaFoldDB" id="A0A1N6SVW3"/>
<dbReference type="EC" id="2.7.8.26" evidence="5 19"/>
<evidence type="ECO:0000256" key="1">
    <source>
        <dbReference type="ARBA" id="ARBA00001946"/>
    </source>
</evidence>
<evidence type="ECO:0000256" key="17">
    <source>
        <dbReference type="ARBA" id="ARBA00048623"/>
    </source>
</evidence>
<dbReference type="Proteomes" id="UP000323956">
    <property type="component" value="Unassembled WGS sequence"/>
</dbReference>
<protein>
    <recommendedName>
        <fullName evidence="6 19">Adenosylcobinamide-GDP ribazoletransferase</fullName>
        <ecNumber evidence="5 19">2.7.8.26</ecNumber>
    </recommendedName>
    <alternativeName>
        <fullName evidence="16 19">Cobalamin synthase</fullName>
    </alternativeName>
    <alternativeName>
        <fullName evidence="15 19">Cobalamin-5'-phosphate synthase</fullName>
    </alternativeName>
</protein>
<evidence type="ECO:0000256" key="14">
    <source>
        <dbReference type="ARBA" id="ARBA00025228"/>
    </source>
</evidence>
<evidence type="ECO:0000256" key="19">
    <source>
        <dbReference type="HAMAP-Rule" id="MF_00719"/>
    </source>
</evidence>
<comment type="catalytic activity">
    <reaction evidence="18 19">
        <text>alpha-ribazole 5'-phosphate + adenosylcob(III)inamide-GDP = adenosylcob(III)alamin 5'-phosphate + GMP + H(+)</text>
        <dbReference type="Rhea" id="RHEA:23560"/>
        <dbReference type="ChEBI" id="CHEBI:15378"/>
        <dbReference type="ChEBI" id="CHEBI:57918"/>
        <dbReference type="ChEBI" id="CHEBI:58115"/>
        <dbReference type="ChEBI" id="CHEBI:60487"/>
        <dbReference type="ChEBI" id="CHEBI:60493"/>
        <dbReference type="EC" id="2.7.8.26"/>
    </reaction>
</comment>
<accession>A0A1N6SVW3</accession>
<evidence type="ECO:0000256" key="6">
    <source>
        <dbReference type="ARBA" id="ARBA00015850"/>
    </source>
</evidence>
<dbReference type="GO" id="GO:0005886">
    <property type="term" value="C:plasma membrane"/>
    <property type="evidence" value="ECO:0007669"/>
    <property type="project" value="UniProtKB-SubCell"/>
</dbReference>
<comment type="subcellular location">
    <subcellularLocation>
        <location evidence="2 19">Cell membrane</location>
        <topology evidence="2 19">Multi-pass membrane protein</topology>
    </subcellularLocation>
</comment>
<evidence type="ECO:0000256" key="13">
    <source>
        <dbReference type="ARBA" id="ARBA00023136"/>
    </source>
</evidence>
<feature type="transmembrane region" description="Helical" evidence="19">
    <location>
        <begin position="44"/>
        <end position="71"/>
    </location>
</feature>
<feature type="transmembrane region" description="Helical" evidence="19">
    <location>
        <begin position="203"/>
        <end position="221"/>
    </location>
</feature>
<evidence type="ECO:0000256" key="18">
    <source>
        <dbReference type="ARBA" id="ARBA00049504"/>
    </source>
</evidence>
<dbReference type="Pfam" id="PF02654">
    <property type="entry name" value="CobS"/>
    <property type="match status" value="1"/>
</dbReference>
<dbReference type="RefSeq" id="WP_149765352.1">
    <property type="nucleotide sequence ID" value="NZ_FTMK01000008.1"/>
</dbReference>
<comment type="function">
    <text evidence="14 19">Joins adenosylcobinamide-GDP and alpha-ribazole to generate adenosylcobalamin (Ado-cobalamin). Also synthesizes adenosylcobalamin 5'-phosphate from adenosylcobinamide-GDP and alpha-ribazole 5'-phosphate.</text>
</comment>
<feature type="transmembrane region" description="Helical" evidence="19">
    <location>
        <begin position="137"/>
        <end position="158"/>
    </location>
</feature>
<feature type="transmembrane region" description="Helical" evidence="19">
    <location>
        <begin position="179"/>
        <end position="197"/>
    </location>
</feature>
<evidence type="ECO:0000256" key="7">
    <source>
        <dbReference type="ARBA" id="ARBA00022475"/>
    </source>
</evidence>
<dbReference type="GO" id="GO:0008818">
    <property type="term" value="F:cobalamin 5'-phosphate synthase activity"/>
    <property type="evidence" value="ECO:0007669"/>
    <property type="project" value="UniProtKB-UniRule"/>
</dbReference>
<keyword evidence="12 19" id="KW-1133">Transmembrane helix</keyword>
<comment type="cofactor">
    <cofactor evidence="1 19">
        <name>Mg(2+)</name>
        <dbReference type="ChEBI" id="CHEBI:18420"/>
    </cofactor>
</comment>
<keyword evidence="10 19" id="KW-0812">Transmembrane</keyword>
<evidence type="ECO:0000256" key="11">
    <source>
        <dbReference type="ARBA" id="ARBA00022842"/>
    </source>
</evidence>
<evidence type="ECO:0000256" key="15">
    <source>
        <dbReference type="ARBA" id="ARBA00032605"/>
    </source>
</evidence>
<keyword evidence="7 19" id="KW-1003">Cell membrane</keyword>
<evidence type="ECO:0000256" key="4">
    <source>
        <dbReference type="ARBA" id="ARBA00010561"/>
    </source>
</evidence>
<keyword evidence="8 19" id="KW-0169">Cobalamin biosynthesis</keyword>
<comment type="catalytic activity">
    <reaction evidence="17 19">
        <text>alpha-ribazole + adenosylcob(III)inamide-GDP = adenosylcob(III)alamin + GMP + H(+)</text>
        <dbReference type="Rhea" id="RHEA:16049"/>
        <dbReference type="ChEBI" id="CHEBI:10329"/>
        <dbReference type="ChEBI" id="CHEBI:15378"/>
        <dbReference type="ChEBI" id="CHEBI:18408"/>
        <dbReference type="ChEBI" id="CHEBI:58115"/>
        <dbReference type="ChEBI" id="CHEBI:60487"/>
        <dbReference type="EC" id="2.7.8.26"/>
    </reaction>
</comment>
<proteinExistence type="inferred from homology"/>
<keyword evidence="13 19" id="KW-0472">Membrane</keyword>
<dbReference type="HAMAP" id="MF_00719">
    <property type="entry name" value="CobS"/>
    <property type="match status" value="1"/>
</dbReference>
<evidence type="ECO:0000256" key="16">
    <source>
        <dbReference type="ARBA" id="ARBA00032853"/>
    </source>
</evidence>
<evidence type="ECO:0000256" key="3">
    <source>
        <dbReference type="ARBA" id="ARBA00004663"/>
    </source>
</evidence>
<evidence type="ECO:0000256" key="9">
    <source>
        <dbReference type="ARBA" id="ARBA00022679"/>
    </source>
</evidence>
<dbReference type="GO" id="GO:0009236">
    <property type="term" value="P:cobalamin biosynthetic process"/>
    <property type="evidence" value="ECO:0007669"/>
    <property type="project" value="UniProtKB-UniRule"/>
</dbReference>
<evidence type="ECO:0000313" key="20">
    <source>
        <dbReference type="EMBL" id="SIQ45191.1"/>
    </source>
</evidence>
<organism evidence="20 21">
    <name type="scientific">Paracoccus thiocyanatus</name>
    <dbReference type="NCBI Taxonomy" id="34006"/>
    <lineage>
        <taxon>Bacteria</taxon>
        <taxon>Pseudomonadati</taxon>
        <taxon>Pseudomonadota</taxon>
        <taxon>Alphaproteobacteria</taxon>
        <taxon>Rhodobacterales</taxon>
        <taxon>Paracoccaceae</taxon>
        <taxon>Paracoccus</taxon>
    </lineage>
</organism>
<keyword evidence="11 19" id="KW-0460">Magnesium</keyword>
<evidence type="ECO:0000256" key="2">
    <source>
        <dbReference type="ARBA" id="ARBA00004651"/>
    </source>
</evidence>
<reference evidence="20 21" key="1">
    <citation type="submission" date="2017-01" db="EMBL/GenBank/DDBJ databases">
        <authorList>
            <person name="Varghese N."/>
            <person name="Submissions S."/>
        </authorList>
    </citation>
    <scope>NUCLEOTIDE SEQUENCE [LARGE SCALE GENOMIC DNA]</scope>
    <source>
        <strain evidence="20 21">ATCC 700171</strain>
    </source>
</reference>
<gene>
    <name evidence="19" type="primary">cobS</name>
    <name evidence="20" type="ORF">SAMN05421641_10821</name>
</gene>
<dbReference type="PANTHER" id="PTHR34148">
    <property type="entry name" value="ADENOSYLCOBINAMIDE-GDP RIBAZOLETRANSFERASE"/>
    <property type="match status" value="1"/>
</dbReference>
<dbReference type="GO" id="GO:0051073">
    <property type="term" value="F:adenosylcobinamide-GDP ribazoletransferase activity"/>
    <property type="evidence" value="ECO:0007669"/>
    <property type="project" value="UniProtKB-UniRule"/>
</dbReference>
<dbReference type="EMBL" id="FTMK01000008">
    <property type="protein sequence ID" value="SIQ45191.1"/>
    <property type="molecule type" value="Genomic_DNA"/>
</dbReference>
<evidence type="ECO:0000256" key="10">
    <source>
        <dbReference type="ARBA" id="ARBA00022692"/>
    </source>
</evidence>
<evidence type="ECO:0000313" key="21">
    <source>
        <dbReference type="Proteomes" id="UP000323956"/>
    </source>
</evidence>